<gene>
    <name evidence="1" type="ORF">Cflav_PD4641</name>
</gene>
<protein>
    <submittedName>
        <fullName evidence="1">Uncharacterized protein</fullName>
    </submittedName>
</protein>
<accession>B9XE87</accession>
<dbReference type="OrthoDB" id="5504005at2"/>
<sequence length="158" mass="17681">MSPTLAAEILSYAYETDKPLYRAMLGAVAEARKVRPVFLERQPRAQRHTTMLSTLTRPAMEPAAGNLIRTWLVKKQNPMLVQYLDALGIPHKEGVVDDLPPAMDDEKLKAAVEGLLSKFPHEEVAVYLLAFNEMNEANWPNLKAMLETDPRLQLGAQA</sequence>
<name>B9XE87_PEDPL</name>
<dbReference type="RefSeq" id="WP_007414135.1">
    <property type="nucleotide sequence ID" value="NZ_ABOX02000007.1"/>
</dbReference>
<proteinExistence type="predicted"/>
<dbReference type="EMBL" id="ABOX02000007">
    <property type="protein sequence ID" value="EEF61978.1"/>
    <property type="molecule type" value="Genomic_DNA"/>
</dbReference>
<reference evidence="1 2" key="1">
    <citation type="journal article" date="2011" name="J. Bacteriol.">
        <title>Genome sequence of 'Pedosphaera parvula' Ellin514, an aerobic Verrucomicrobial isolate from pasture soil.</title>
        <authorList>
            <person name="Kant R."/>
            <person name="van Passel M.W."/>
            <person name="Sangwan P."/>
            <person name="Palva A."/>
            <person name="Lucas S."/>
            <person name="Copeland A."/>
            <person name="Lapidus A."/>
            <person name="Glavina Del Rio T."/>
            <person name="Dalin E."/>
            <person name="Tice H."/>
            <person name="Bruce D."/>
            <person name="Goodwin L."/>
            <person name="Pitluck S."/>
            <person name="Chertkov O."/>
            <person name="Larimer F.W."/>
            <person name="Land M.L."/>
            <person name="Hauser L."/>
            <person name="Brettin T.S."/>
            <person name="Detter J.C."/>
            <person name="Han S."/>
            <person name="de Vos W.M."/>
            <person name="Janssen P.H."/>
            <person name="Smidt H."/>
        </authorList>
    </citation>
    <scope>NUCLEOTIDE SEQUENCE [LARGE SCALE GENOMIC DNA]</scope>
    <source>
        <strain evidence="1 2">Ellin514</strain>
    </source>
</reference>
<dbReference type="Proteomes" id="UP000003688">
    <property type="component" value="Unassembled WGS sequence"/>
</dbReference>
<keyword evidence="2" id="KW-1185">Reference proteome</keyword>
<comment type="caution">
    <text evidence="1">The sequence shown here is derived from an EMBL/GenBank/DDBJ whole genome shotgun (WGS) entry which is preliminary data.</text>
</comment>
<organism evidence="1 2">
    <name type="scientific">Pedosphaera parvula (strain Ellin514)</name>
    <dbReference type="NCBI Taxonomy" id="320771"/>
    <lineage>
        <taxon>Bacteria</taxon>
        <taxon>Pseudomonadati</taxon>
        <taxon>Verrucomicrobiota</taxon>
        <taxon>Pedosphaerae</taxon>
        <taxon>Pedosphaerales</taxon>
        <taxon>Pedosphaeraceae</taxon>
        <taxon>Pedosphaera</taxon>
    </lineage>
</organism>
<evidence type="ECO:0000313" key="1">
    <source>
        <dbReference type="EMBL" id="EEF61978.1"/>
    </source>
</evidence>
<dbReference type="AlphaFoldDB" id="B9XE87"/>
<dbReference type="STRING" id="320771.Cflav_PD4641"/>
<evidence type="ECO:0000313" key="2">
    <source>
        <dbReference type="Proteomes" id="UP000003688"/>
    </source>
</evidence>